<dbReference type="EMBL" id="BK032823">
    <property type="protein sequence ID" value="DAF62499.1"/>
    <property type="molecule type" value="Genomic_DNA"/>
</dbReference>
<accession>A0A8S5THI0</accession>
<evidence type="ECO:0000313" key="2">
    <source>
        <dbReference type="EMBL" id="DAF62499.1"/>
    </source>
</evidence>
<sequence length="332" mass="35877">MVTLMREGKFVKIIAPGGAVLNFVGVAGTTEKALMETAVIAKLLDRGCEVFEIKEEAQEGKEPKVTYTPLYNAYDEAGKEKLTEKQKQDFEKRGFKEYSTDNGGKKNIDSKELEAILIEDLEIIAKQLLEQEEANREAAVGEKLKIHIAELNAKETVETTPKTEEEVITEKASARFKKHFEDLVAEEKAKAEAAAKSEEDKAKETAFDKGAVYRQLPRFGNKPSSSTFRYTADGSLEPDTHTEEVHGEDSHTVAPPTPTIPGEHTATSETSGTPAAAGAGTTPVNRGGRTPESGNPGNQGQGGRASSRSASTEAAASTTNRPVASEENRDHL</sequence>
<feature type="compositionally biased region" description="Basic and acidic residues" evidence="1">
    <location>
        <begin position="238"/>
        <end position="251"/>
    </location>
</feature>
<organism evidence="2">
    <name type="scientific">Myoviridae sp. ctIty1</name>
    <dbReference type="NCBI Taxonomy" id="2827673"/>
    <lineage>
        <taxon>Viruses</taxon>
        <taxon>Duplodnaviria</taxon>
        <taxon>Heunggongvirae</taxon>
        <taxon>Uroviricota</taxon>
        <taxon>Caudoviricetes</taxon>
    </lineage>
</organism>
<feature type="compositionally biased region" description="Low complexity" evidence="1">
    <location>
        <begin position="304"/>
        <end position="321"/>
    </location>
</feature>
<name>A0A8S5THI0_9CAUD</name>
<feature type="compositionally biased region" description="Low complexity" evidence="1">
    <location>
        <begin position="265"/>
        <end position="283"/>
    </location>
</feature>
<proteinExistence type="predicted"/>
<protein>
    <submittedName>
        <fullName evidence="2">Uncharacterized protein</fullName>
    </submittedName>
</protein>
<reference evidence="2" key="1">
    <citation type="journal article" date="2021" name="Proc. Natl. Acad. Sci. U.S.A.">
        <title>A Catalog of Tens of Thousands of Viruses from Human Metagenomes Reveals Hidden Associations with Chronic Diseases.</title>
        <authorList>
            <person name="Tisza M.J."/>
            <person name="Buck C.B."/>
        </authorList>
    </citation>
    <scope>NUCLEOTIDE SEQUENCE</scope>
    <source>
        <strain evidence="2">CtIty1</strain>
    </source>
</reference>
<feature type="region of interest" description="Disordered" evidence="1">
    <location>
        <begin position="216"/>
        <end position="332"/>
    </location>
</feature>
<evidence type="ECO:0000256" key="1">
    <source>
        <dbReference type="SAM" id="MobiDB-lite"/>
    </source>
</evidence>